<sequence>LLWGIKNYFQQQKHVVNVIMEEVDPESLFSSFYSEVKAIEKRDSVLNSKEQIHRLTKPGSTYLNLNPYDVLLLPLESPVEEMRRQYRRLSILVHPDKNPDDRESAQKAFDILKKAIEMLEDPEQRARIQLIYEEAKSRTDKLIADKRKAQKKESGEKVVLLEDDPDYQADVDDALHYFDNACKWQPRDFSYEKLLWMNRVKILAERERKRKMLAEREVEDKKRAHLEKQELLERKKAETEWQKNYEESRDCRVNSWKDFQKKKKGRVGNQGLRMPKHRAEAREH</sequence>
<dbReference type="CDD" id="cd06257">
    <property type="entry name" value="DnaJ"/>
    <property type="match status" value="1"/>
</dbReference>
<dbReference type="PANTHER" id="PTHR15606:SF4">
    <property type="entry name" value="DNAJ HOMOLOG SUBFAMILY C MEMBER 8"/>
    <property type="match status" value="1"/>
</dbReference>
<comment type="caution">
    <text evidence="4">The sequence shown here is derived from an EMBL/GenBank/DDBJ whole genome shotgun (WGS) entry which is preliminary data.</text>
</comment>
<feature type="non-terminal residue" evidence="4">
    <location>
        <position position="1"/>
    </location>
</feature>
<dbReference type="Gene3D" id="1.10.287.110">
    <property type="entry name" value="DnaJ domain"/>
    <property type="match status" value="1"/>
</dbReference>
<keyword evidence="5" id="KW-1185">Reference proteome</keyword>
<protein>
    <submittedName>
        <fullName evidence="4">DnaJ-like protein subfamily C member 8</fullName>
    </submittedName>
</protein>
<dbReference type="InterPro" id="IPR036869">
    <property type="entry name" value="J_dom_sf"/>
</dbReference>
<keyword evidence="1" id="KW-0175">Coiled coil</keyword>
<dbReference type="EMBL" id="JYDO01000098">
    <property type="protein sequence ID" value="KRZ71347.1"/>
    <property type="molecule type" value="Genomic_DNA"/>
</dbReference>
<feature type="region of interest" description="Disordered" evidence="2">
    <location>
        <begin position="260"/>
        <end position="284"/>
    </location>
</feature>
<dbReference type="InterPro" id="IPR042858">
    <property type="entry name" value="DNAJC8"/>
</dbReference>
<dbReference type="SMART" id="SM00271">
    <property type="entry name" value="DnaJ"/>
    <property type="match status" value="1"/>
</dbReference>
<evidence type="ECO:0000259" key="3">
    <source>
        <dbReference type="PROSITE" id="PS50076"/>
    </source>
</evidence>
<dbReference type="SUPFAM" id="SSF46565">
    <property type="entry name" value="Chaperone J-domain"/>
    <property type="match status" value="1"/>
</dbReference>
<dbReference type="STRING" id="268474.A0A0V1MIB3"/>
<dbReference type="Pfam" id="PF00226">
    <property type="entry name" value="DnaJ"/>
    <property type="match status" value="1"/>
</dbReference>
<accession>A0A0V1MIB3</accession>
<organism evidence="4 5">
    <name type="scientific">Trichinella papuae</name>
    <dbReference type="NCBI Taxonomy" id="268474"/>
    <lineage>
        <taxon>Eukaryota</taxon>
        <taxon>Metazoa</taxon>
        <taxon>Ecdysozoa</taxon>
        <taxon>Nematoda</taxon>
        <taxon>Enoplea</taxon>
        <taxon>Dorylaimia</taxon>
        <taxon>Trichinellida</taxon>
        <taxon>Trichinellidae</taxon>
        <taxon>Trichinella</taxon>
    </lineage>
</organism>
<dbReference type="OrthoDB" id="342454at2759"/>
<dbReference type="PRINTS" id="PR00625">
    <property type="entry name" value="JDOMAIN"/>
</dbReference>
<evidence type="ECO:0000256" key="1">
    <source>
        <dbReference type="SAM" id="Coils"/>
    </source>
</evidence>
<gene>
    <name evidence="4" type="primary">DNAJC8</name>
    <name evidence="4" type="ORF">T10_8063</name>
</gene>
<proteinExistence type="predicted"/>
<name>A0A0V1MIB3_9BILA</name>
<reference evidence="4 5" key="1">
    <citation type="submission" date="2015-01" db="EMBL/GenBank/DDBJ databases">
        <title>Evolution of Trichinella species and genotypes.</title>
        <authorList>
            <person name="Korhonen P.K."/>
            <person name="Edoardo P."/>
            <person name="Giuseppe L.R."/>
            <person name="Gasser R.B."/>
        </authorList>
    </citation>
    <scope>NUCLEOTIDE SEQUENCE [LARGE SCALE GENOMIC DNA]</scope>
    <source>
        <strain evidence="4">ISS1980</strain>
    </source>
</reference>
<evidence type="ECO:0000256" key="2">
    <source>
        <dbReference type="SAM" id="MobiDB-lite"/>
    </source>
</evidence>
<dbReference type="PROSITE" id="PS50076">
    <property type="entry name" value="DNAJ_2"/>
    <property type="match status" value="1"/>
</dbReference>
<dbReference type="GO" id="GO:0005634">
    <property type="term" value="C:nucleus"/>
    <property type="evidence" value="ECO:0007669"/>
    <property type="project" value="TreeGrafter"/>
</dbReference>
<feature type="domain" description="J" evidence="3">
    <location>
        <begin position="66"/>
        <end position="136"/>
    </location>
</feature>
<evidence type="ECO:0000313" key="5">
    <source>
        <dbReference type="Proteomes" id="UP000054843"/>
    </source>
</evidence>
<feature type="coiled-coil region" evidence="1">
    <location>
        <begin position="204"/>
        <end position="234"/>
    </location>
</feature>
<evidence type="ECO:0000313" key="4">
    <source>
        <dbReference type="EMBL" id="KRZ71347.1"/>
    </source>
</evidence>
<dbReference type="InterPro" id="IPR001623">
    <property type="entry name" value="DnaJ_domain"/>
</dbReference>
<dbReference type="Proteomes" id="UP000054843">
    <property type="component" value="Unassembled WGS sequence"/>
</dbReference>
<dbReference type="AlphaFoldDB" id="A0A0V1MIB3"/>
<dbReference type="PANTHER" id="PTHR15606">
    <property type="entry name" value="DNAJ HOMOLOG SUBFAMILY C MEMBER 8/LIPOPOLYSACCHARIDE SPECIFIC RESPONSE-7-RELATED"/>
    <property type="match status" value="1"/>
</dbReference>